<dbReference type="Pfam" id="PF05794">
    <property type="entry name" value="Tcp11"/>
    <property type="match status" value="1"/>
</dbReference>
<evidence type="ECO:0000313" key="4">
    <source>
        <dbReference type="EMBL" id="MDE49110.1"/>
    </source>
</evidence>
<dbReference type="InterPro" id="IPR008862">
    <property type="entry name" value="Tcp11"/>
</dbReference>
<evidence type="ECO:0000256" key="2">
    <source>
        <dbReference type="SAM" id="MobiDB-lite"/>
    </source>
</evidence>
<dbReference type="PANTHER" id="PTHR12832">
    <property type="entry name" value="TESTIS-SPECIFIC PROTEIN PBS13 T-COMPLEX 11"/>
    <property type="match status" value="1"/>
</dbReference>
<dbReference type="AlphaFoldDB" id="A0A6G1S8W4"/>
<dbReference type="EMBL" id="GGYP01001836">
    <property type="protein sequence ID" value="MDE46607.1"/>
    <property type="molecule type" value="Transcribed_RNA"/>
</dbReference>
<evidence type="ECO:0000313" key="3">
    <source>
        <dbReference type="EMBL" id="MDE46607.1"/>
    </source>
</evidence>
<sequence>MEDNCNKMPSGKANDDEGSQTTSETTSTVTEPTSAAGLGPNERDANNDTTTTSRPSSSSSPIDIRQAASGKFGVLHARLPQLVGEPVPIDKIIKTANSMSNMMIAHKIAIEDDFKLEPGMDISGPMMSLSPIIGSSPSKMSMSADGQKSDGPSLHSRVKDIVHEAYWDLFKLELGSQATELAEERKYDLTKQILIDIKQKILELLLPQHARLKQDIEDRLDSQIIDQLIKTHSINLIDYGHYILSVLSKLCAPVRDEKLKLLSETNDVVQLYRGIMELLELMRLDFANFTLNQYKPHIKAHSQDYEREKFTEILKQQKTIGIDGLEYTKIWLERATKRVDAVYGISDLVNETTTLELDEGTASNSTDRKRDQILSSDVVNKVLNAAYCELLEWTPQTQKLYPETLLFDEATFKLLQEQYKVLLLTSSILLTVFAFINRLKLPDNNDFKVLIKSHVITLLTASYDKDDPSDTIRLETVATKVCDDIRQIIQETSKDTLETFDNQHQELLKRQILDIQSSSNRVRELARRRILEFVETLFNLDVKHHQQKSPSKMPPPVKIPLGLNCLTEEITLTMAQLVKIIRYNRRVFFQHYQDIIVEQVSKLI</sequence>
<feature type="region of interest" description="Disordered" evidence="2">
    <location>
        <begin position="1"/>
        <end position="63"/>
    </location>
</feature>
<evidence type="ECO:0000256" key="1">
    <source>
        <dbReference type="ARBA" id="ARBA00010954"/>
    </source>
</evidence>
<protein>
    <submittedName>
        <fullName evidence="3">T-complex protein 11-like protein 1</fullName>
    </submittedName>
</protein>
<proteinExistence type="inferred from homology"/>
<feature type="compositionally biased region" description="Low complexity" evidence="2">
    <location>
        <begin position="48"/>
        <end position="63"/>
    </location>
</feature>
<organism evidence="3">
    <name type="scientific">Aceria tosichella</name>
    <name type="common">wheat curl mite</name>
    <dbReference type="NCBI Taxonomy" id="561515"/>
    <lineage>
        <taxon>Eukaryota</taxon>
        <taxon>Metazoa</taxon>
        <taxon>Ecdysozoa</taxon>
        <taxon>Arthropoda</taxon>
        <taxon>Chelicerata</taxon>
        <taxon>Arachnida</taxon>
        <taxon>Acari</taxon>
        <taxon>Acariformes</taxon>
        <taxon>Trombidiformes</taxon>
        <taxon>Prostigmata</taxon>
        <taxon>Eupodina</taxon>
        <taxon>Eriophyoidea</taxon>
        <taxon>Eriophyidae</taxon>
        <taxon>Eriophyinae</taxon>
        <taxon>Aceriini</taxon>
        <taxon>Aceria</taxon>
    </lineage>
</organism>
<name>A0A6G1S8W4_9ACAR</name>
<feature type="compositionally biased region" description="Low complexity" evidence="2">
    <location>
        <begin position="19"/>
        <end position="34"/>
    </location>
</feature>
<comment type="similarity">
    <text evidence="1">Belongs to the TCP11 family.</text>
</comment>
<dbReference type="GO" id="GO:0007165">
    <property type="term" value="P:signal transduction"/>
    <property type="evidence" value="ECO:0007669"/>
    <property type="project" value="TreeGrafter"/>
</dbReference>
<dbReference type="EMBL" id="GGYP01004339">
    <property type="protein sequence ID" value="MDE49110.1"/>
    <property type="molecule type" value="Transcribed_RNA"/>
</dbReference>
<dbReference type="PANTHER" id="PTHR12832:SF11">
    <property type="entry name" value="LD23868P"/>
    <property type="match status" value="1"/>
</dbReference>
<reference evidence="3" key="1">
    <citation type="submission" date="2018-10" db="EMBL/GenBank/DDBJ databases">
        <title>Transcriptome assembly of Aceria tosichella (Wheat curl mite) Type 2.</title>
        <authorList>
            <person name="Scully E.D."/>
            <person name="Geib S.M."/>
            <person name="Palmer N.A."/>
            <person name="Gupta A.K."/>
            <person name="Sarath G."/>
            <person name="Tatineni S."/>
        </authorList>
    </citation>
    <scope>NUCLEOTIDE SEQUENCE</scope>
    <source>
        <strain evidence="3">LincolnNE</strain>
    </source>
</reference>
<accession>A0A6G1S8W4</accession>
<gene>
    <name evidence="3" type="primary">TCP11L1_0</name>
    <name evidence="4" type="synonym">TCP11L1_1</name>
    <name evidence="4" type="ORF">g.2440</name>
    <name evidence="3" type="ORF">g.2441</name>
</gene>